<evidence type="ECO:0000313" key="1">
    <source>
        <dbReference type="EMBL" id="MBB5198331.1"/>
    </source>
</evidence>
<reference evidence="1 2" key="1">
    <citation type="submission" date="2020-08" db="EMBL/GenBank/DDBJ databases">
        <title>Genomic Encyclopedia of Type Strains, Phase IV (KMG-IV): sequencing the most valuable type-strain genomes for metagenomic binning, comparative biology and taxonomic classification.</title>
        <authorList>
            <person name="Goeker M."/>
        </authorList>
    </citation>
    <scope>NUCLEOTIDE SEQUENCE [LARGE SCALE GENOMIC DNA]</scope>
    <source>
        <strain evidence="1 2">DSM 23240</strain>
    </source>
</reference>
<gene>
    <name evidence="1" type="ORF">HNR39_000141</name>
</gene>
<protein>
    <recommendedName>
        <fullName evidence="3">DUF1178 family protein</fullName>
    </recommendedName>
</protein>
<organism evidence="1 2">
    <name type="scientific">Glaciimonas immobilis</name>
    <dbReference type="NCBI Taxonomy" id="728004"/>
    <lineage>
        <taxon>Bacteria</taxon>
        <taxon>Pseudomonadati</taxon>
        <taxon>Pseudomonadota</taxon>
        <taxon>Betaproteobacteria</taxon>
        <taxon>Burkholderiales</taxon>
        <taxon>Oxalobacteraceae</taxon>
        <taxon>Glaciimonas</taxon>
    </lineage>
</organism>
<sequence>MKVYNLGCDKHHCFEGWFSSEQDFLAQSERLQIACPTCESLQITKLPSAPHLNLSQGGPSVPAAPAASSEMAMTRESAFIKMAQYVLKNTEDVGERFTEEARRMHYNEVPHHAIRGTASASQREALTEEGIDVVELPLPIRSKQSLQ</sequence>
<dbReference type="Proteomes" id="UP000571084">
    <property type="component" value="Unassembled WGS sequence"/>
</dbReference>
<dbReference type="RefSeq" id="WP_168052250.1">
    <property type="nucleotide sequence ID" value="NZ_JAAOZT010000002.1"/>
</dbReference>
<evidence type="ECO:0000313" key="2">
    <source>
        <dbReference type="Proteomes" id="UP000571084"/>
    </source>
</evidence>
<dbReference type="PIRSF" id="PIRSF032131">
    <property type="entry name" value="UCP032131"/>
    <property type="match status" value="1"/>
</dbReference>
<evidence type="ECO:0008006" key="3">
    <source>
        <dbReference type="Google" id="ProtNLM"/>
    </source>
</evidence>
<keyword evidence="2" id="KW-1185">Reference proteome</keyword>
<name>A0A840RNW4_9BURK</name>
<dbReference type="AlphaFoldDB" id="A0A840RNW4"/>
<dbReference type="InterPro" id="IPR009562">
    <property type="entry name" value="DUF1178"/>
</dbReference>
<accession>A0A840RNW4</accession>
<dbReference type="Pfam" id="PF06676">
    <property type="entry name" value="DUF1178"/>
    <property type="match status" value="1"/>
</dbReference>
<proteinExistence type="predicted"/>
<comment type="caution">
    <text evidence="1">The sequence shown here is derived from an EMBL/GenBank/DDBJ whole genome shotgun (WGS) entry which is preliminary data.</text>
</comment>
<dbReference type="EMBL" id="JACHHQ010000001">
    <property type="protein sequence ID" value="MBB5198331.1"/>
    <property type="molecule type" value="Genomic_DNA"/>
</dbReference>